<name>A0ABX2U423_9BURK</name>
<protein>
    <recommendedName>
        <fullName evidence="1">BON domain-containing protein</fullName>
    </recommendedName>
</protein>
<dbReference type="SMART" id="SM00749">
    <property type="entry name" value="BON"/>
    <property type="match status" value="1"/>
</dbReference>
<dbReference type="Proteomes" id="UP000185657">
    <property type="component" value="Unassembled WGS sequence"/>
</dbReference>
<dbReference type="InterPro" id="IPR007055">
    <property type="entry name" value="BON_dom"/>
</dbReference>
<dbReference type="PANTHER" id="PTHR34606:SF15">
    <property type="entry name" value="BON DOMAIN-CONTAINING PROTEIN"/>
    <property type="match status" value="1"/>
</dbReference>
<dbReference type="EMBL" id="LVWD01000030">
    <property type="protein sequence ID" value="OAD40557.1"/>
    <property type="molecule type" value="Genomic_DNA"/>
</dbReference>
<dbReference type="PANTHER" id="PTHR34606">
    <property type="entry name" value="BON DOMAIN-CONTAINING PROTEIN"/>
    <property type="match status" value="1"/>
</dbReference>
<reference evidence="2 3" key="1">
    <citation type="submission" date="2016-02" db="EMBL/GenBank/DDBJ databases">
        <title>Draft genome sequence of Hydrogenophaga sp. LPB0072.</title>
        <authorList>
            <person name="Shin S.-K."/>
            <person name="Yi H."/>
        </authorList>
    </citation>
    <scope>NUCLEOTIDE SEQUENCE [LARGE SCALE GENOMIC DNA]</scope>
    <source>
        <strain evidence="2 3">LPB0072</strain>
    </source>
</reference>
<evidence type="ECO:0000313" key="3">
    <source>
        <dbReference type="Proteomes" id="UP000185657"/>
    </source>
</evidence>
<dbReference type="Gene3D" id="3.30.1340.30">
    <property type="match status" value="1"/>
</dbReference>
<dbReference type="InterPro" id="IPR051686">
    <property type="entry name" value="Lipoprotein_DolP"/>
</dbReference>
<gene>
    <name evidence="2" type="ORF">LPB72_16835</name>
</gene>
<keyword evidence="3" id="KW-1185">Reference proteome</keyword>
<accession>A0ABX2U423</accession>
<evidence type="ECO:0000259" key="1">
    <source>
        <dbReference type="PROSITE" id="PS50914"/>
    </source>
</evidence>
<organism evidence="2 3">
    <name type="scientific">Hydrogenophaga crassostreae</name>
    <dbReference type="NCBI Taxonomy" id="1763535"/>
    <lineage>
        <taxon>Bacteria</taxon>
        <taxon>Pseudomonadati</taxon>
        <taxon>Pseudomonadota</taxon>
        <taxon>Betaproteobacteria</taxon>
        <taxon>Burkholderiales</taxon>
        <taxon>Comamonadaceae</taxon>
        <taxon>Hydrogenophaga</taxon>
    </lineage>
</organism>
<proteinExistence type="predicted"/>
<evidence type="ECO:0000313" key="2">
    <source>
        <dbReference type="EMBL" id="OAD40557.1"/>
    </source>
</evidence>
<dbReference type="PROSITE" id="PS50914">
    <property type="entry name" value="BON"/>
    <property type="match status" value="1"/>
</dbReference>
<feature type="domain" description="BON" evidence="1">
    <location>
        <begin position="111"/>
        <end position="179"/>
    </location>
</feature>
<sequence length="182" mass="18705">MSARRTGHAPPLACLPPNIEGEPDMNITRRTQLVLATTAAAFALAACGQKEDATVGQKLDGAIEQTQMAATEARQDIQAAASDVRQDIESAAKDMKREGEQAAQTVSDSAADLAITAKVKTALAADDQLSALGINVDTNNAVVSLKGPAPSAEAAERATVLAKAVDGVTAVNNMLVVQPTKS</sequence>
<comment type="caution">
    <text evidence="2">The sequence shown here is derived from an EMBL/GenBank/DDBJ whole genome shotgun (WGS) entry which is preliminary data.</text>
</comment>
<dbReference type="InterPro" id="IPR014004">
    <property type="entry name" value="Transpt-assoc_nodulatn_dom_bac"/>
</dbReference>
<dbReference type="Pfam" id="PF04972">
    <property type="entry name" value="BON"/>
    <property type="match status" value="1"/>
</dbReference>